<dbReference type="Gene3D" id="3.40.50.150">
    <property type="entry name" value="Vaccinia Virus protein VP39"/>
    <property type="match status" value="1"/>
</dbReference>
<gene>
    <name evidence="2" type="ORF">SCF082_LOCUS37450</name>
</gene>
<evidence type="ECO:0000256" key="1">
    <source>
        <dbReference type="SAM" id="MobiDB-lite"/>
    </source>
</evidence>
<dbReference type="Proteomes" id="UP001642464">
    <property type="component" value="Unassembled WGS sequence"/>
</dbReference>
<organism evidence="2 3">
    <name type="scientific">Durusdinium trenchii</name>
    <dbReference type="NCBI Taxonomy" id="1381693"/>
    <lineage>
        <taxon>Eukaryota</taxon>
        <taxon>Sar</taxon>
        <taxon>Alveolata</taxon>
        <taxon>Dinophyceae</taxon>
        <taxon>Suessiales</taxon>
        <taxon>Symbiodiniaceae</taxon>
        <taxon>Durusdinium</taxon>
    </lineage>
</organism>
<accession>A0ABP0PS66</accession>
<feature type="region of interest" description="Disordered" evidence="1">
    <location>
        <begin position="928"/>
        <end position="947"/>
    </location>
</feature>
<evidence type="ECO:0000313" key="3">
    <source>
        <dbReference type="Proteomes" id="UP001642464"/>
    </source>
</evidence>
<sequence>YRMYDIIDAPGVQRTMPFLQGCEPVEVRFRKGDVLNQSFLETIGDFEGEGEESSSFPSPDLLFIDTAHTREQLAQELEAFGPLTKSYIILHDTETFGTEDEPIHDDGTLFSHRRKQKILKNQQAYHVGKLMHSQAASSLEDLDLEHVEEALRDAQADLEQLGSGLQVAIEGWLKGPSDAGDEQRTCQAKLSEVRALAGPLLYLSPNFPESWHHAVFLNETHAERVEGKLRKAQRACAGHWEAKAALRRLRWHRRVRAEGASRCVEENESGDPQRCRPLLKVPHHDAATGTRPGSSSSLAQWAPHPDLFFALLPQIRRSDSTWTTLLDEAVERWPFRLESWLYLAEHRPTLQAWRRALTLCGRNRFAALQPGELRIRQALEGLRRLNRHAEAEAWERRLVGDFKESLWDTEEFRRPSPVVHRTRHVQAQEEQRTDLERVRQLEEAQALLEHRLLENGAELQAEALRALHAMAAQHDQPITFLMNNSCHFVSNCDTFPQTCQLLEALEAHVPIISASLHVPRETVSDRERPRELWTVPGHRRLWCPLERAERAHCVWEFQEPQGSVKEMELDLKREVFLVLEIWDPAYLAGELEISAGPESLLWLQASLARLGDGGLGGRIYVGSTMKLLEVPKASSFQALHPWGDRWIKQARDSGRARTSRRCDATDLGMWEAEESGIYEDLGFCRGSGGNDRFKARHIQINVSARGVDPTLFSVGEGSETVVKLAARYPETIFLLSVFERDGVTSWPWVRQTLDLSRGARAASATHARTLQNLAAFFDDSGGLGIQPTEVPEIPVGYPRGVGQPIGFTGGIVAENVKSWLSRYEERAQEAECWCISDAQSGFRVEHSRSKPIDAEKLEDMVKRIYEYGAETGDRTLQDLREEAQKKLETLDESELLEFVTNSTEKQDSLTFSASMGYGDSAVLAPGAALEDSAGSGPTSRGGSRQEFQRDLDQVEAKFRSTLGTEGLTRQRWMMLLMKAGCASQDAKALLKDYEDSHSISVRSFFYLLRGKVADPEASV</sequence>
<protein>
    <submittedName>
        <fullName evidence="2">Uncharacterized protein</fullName>
    </submittedName>
</protein>
<dbReference type="InterPro" id="IPR029063">
    <property type="entry name" value="SAM-dependent_MTases_sf"/>
</dbReference>
<comment type="caution">
    <text evidence="2">The sequence shown here is derived from an EMBL/GenBank/DDBJ whole genome shotgun (WGS) entry which is preliminary data.</text>
</comment>
<evidence type="ECO:0000313" key="2">
    <source>
        <dbReference type="EMBL" id="CAK9078278.1"/>
    </source>
</evidence>
<reference evidence="2 3" key="1">
    <citation type="submission" date="2024-02" db="EMBL/GenBank/DDBJ databases">
        <authorList>
            <person name="Chen Y."/>
            <person name="Shah S."/>
            <person name="Dougan E. K."/>
            <person name="Thang M."/>
            <person name="Chan C."/>
        </authorList>
    </citation>
    <scope>NUCLEOTIDE SEQUENCE [LARGE SCALE GENOMIC DNA]</scope>
</reference>
<feature type="non-terminal residue" evidence="2">
    <location>
        <position position="1"/>
    </location>
</feature>
<name>A0ABP0PS66_9DINO</name>
<proteinExistence type="predicted"/>
<keyword evidence="3" id="KW-1185">Reference proteome</keyword>
<dbReference type="EMBL" id="CAXAMM010038224">
    <property type="protein sequence ID" value="CAK9078278.1"/>
    <property type="molecule type" value="Genomic_DNA"/>
</dbReference>